<accession>W1DRN1</accession>
<keyword evidence="2" id="KW-1185">Reference proteome</keyword>
<comment type="caution">
    <text evidence="1">The sequence shown here is derived from an EMBL/GenBank/DDBJ whole genome shotgun (WGS) entry which is preliminary data.</text>
</comment>
<dbReference type="AlphaFoldDB" id="W1DRN1"/>
<sequence>MSGRDGHALAFKAHRLTSDDFAAFAGFHRAVDFYQPVGDGDLRLGAAFAPAFQLQQIAQLNVRVFT</sequence>
<evidence type="ECO:0000313" key="1">
    <source>
        <dbReference type="EMBL" id="CDL12086.1"/>
    </source>
</evidence>
<name>W1DRN1_KLEPN</name>
<reference evidence="1" key="1">
    <citation type="submission" date="2013-10" db="EMBL/GenBank/DDBJ databases">
        <title>Antibiotic resistance diversity of beta-lactamase producers in the General Hospital Vienna.</title>
        <authorList>
            <person name="Barisic I."/>
            <person name="Mitteregger D."/>
            <person name="Hirschl A.M."/>
            <person name="Noehammer C."/>
            <person name="Wiesinger-Mayr H."/>
        </authorList>
    </citation>
    <scope>NUCLEOTIDE SEQUENCE [LARGE SCALE GENOMIC DNA]</scope>
    <source>
        <strain evidence="1">IS43</strain>
    </source>
</reference>
<dbReference type="Proteomes" id="UP000019183">
    <property type="component" value="Unassembled WGS sequence"/>
</dbReference>
<organism evidence="1 2">
    <name type="scientific">Klebsiella pneumoniae IS43</name>
    <dbReference type="NCBI Taxonomy" id="1432552"/>
    <lineage>
        <taxon>Bacteria</taxon>
        <taxon>Pseudomonadati</taxon>
        <taxon>Pseudomonadota</taxon>
        <taxon>Gammaproteobacteria</taxon>
        <taxon>Enterobacterales</taxon>
        <taxon>Enterobacteriaceae</taxon>
        <taxon>Klebsiella/Raoultella group</taxon>
        <taxon>Klebsiella</taxon>
        <taxon>Klebsiella pneumoniae complex</taxon>
    </lineage>
</organism>
<dbReference type="EMBL" id="CBWK010000744">
    <property type="protein sequence ID" value="CDL12086.1"/>
    <property type="molecule type" value="Genomic_DNA"/>
</dbReference>
<proteinExistence type="predicted"/>
<evidence type="ECO:0000313" key="2">
    <source>
        <dbReference type="Proteomes" id="UP000019183"/>
    </source>
</evidence>
<protein>
    <submittedName>
        <fullName evidence="1">Uncharacterized protein</fullName>
    </submittedName>
</protein>